<proteinExistence type="predicted"/>
<sequence length="93" mass="9926">MRAAGLPCGVATFDLPSNSPEIPGELMQLLRLLALPDGYASQMLQGSKRQDTPHGGFGDPPILSADGVDVWRALADPGDPNLERAAFSLQLRR</sequence>
<name>A0A7S3BRM1_9EUKA</name>
<dbReference type="AlphaFoldDB" id="A0A7S3BRM1"/>
<reference evidence="1" key="1">
    <citation type="submission" date="2021-01" db="EMBL/GenBank/DDBJ databases">
        <authorList>
            <person name="Corre E."/>
            <person name="Pelletier E."/>
            <person name="Niang G."/>
            <person name="Scheremetjew M."/>
            <person name="Finn R."/>
            <person name="Kale V."/>
            <person name="Holt S."/>
            <person name="Cochrane G."/>
            <person name="Meng A."/>
            <person name="Brown T."/>
            <person name="Cohen L."/>
        </authorList>
    </citation>
    <scope>NUCLEOTIDE SEQUENCE</scope>
    <source>
        <strain evidence="1">CCMP281</strain>
    </source>
</reference>
<organism evidence="1">
    <name type="scientific">Haptolina ericina</name>
    <dbReference type="NCBI Taxonomy" id="156174"/>
    <lineage>
        <taxon>Eukaryota</taxon>
        <taxon>Haptista</taxon>
        <taxon>Haptophyta</taxon>
        <taxon>Prymnesiophyceae</taxon>
        <taxon>Prymnesiales</taxon>
        <taxon>Prymnesiaceae</taxon>
        <taxon>Haptolina</taxon>
    </lineage>
</organism>
<gene>
    <name evidence="1" type="ORF">HERI1096_LOCUS33584</name>
</gene>
<dbReference type="EMBL" id="HBHX01060733">
    <property type="protein sequence ID" value="CAE0140998.1"/>
    <property type="molecule type" value="Transcribed_RNA"/>
</dbReference>
<protein>
    <submittedName>
        <fullName evidence="1">Uncharacterized protein</fullName>
    </submittedName>
</protein>
<accession>A0A7S3BRM1</accession>
<evidence type="ECO:0000313" key="1">
    <source>
        <dbReference type="EMBL" id="CAE0140998.1"/>
    </source>
</evidence>